<dbReference type="InParanoid" id="A0A0U5CNQ6"/>
<reference evidence="2" key="1">
    <citation type="submission" date="2015-09" db="EMBL/GenBank/DDBJ databases">
        <authorList>
            <person name="Bertelli C."/>
        </authorList>
    </citation>
    <scope>NUCLEOTIDE SEQUENCE [LARGE SCALE GENOMIC DNA]</scope>
    <source>
        <strain evidence="2">KNic</strain>
    </source>
</reference>
<name>A0A0U5CNQ6_9BACT</name>
<proteinExistence type="predicted"/>
<keyword evidence="2" id="KW-1185">Reference proteome</keyword>
<dbReference type="SUPFAM" id="SSF117396">
    <property type="entry name" value="TM1631-like"/>
    <property type="match status" value="1"/>
</dbReference>
<dbReference type="Proteomes" id="UP000069902">
    <property type="component" value="Chromosome cPNK"/>
</dbReference>
<sequence length="94" mass="11288">MSGQKKELHVLIETSGWSYEHWKENFYPQTLKTKDWLYYYSQVLQTVEINSTFYRTPRTSTIESWNAQVPQDFSFYIHSASWSSSKLQRIIRPS</sequence>
<dbReference type="InterPro" id="IPR002763">
    <property type="entry name" value="DUF72"/>
</dbReference>
<dbReference type="PANTHER" id="PTHR30348:SF4">
    <property type="entry name" value="DUF72 DOMAIN-CONTAINING PROTEIN"/>
    <property type="match status" value="1"/>
</dbReference>
<dbReference type="PATRIC" id="fig|389348.3.peg.736"/>
<dbReference type="AlphaFoldDB" id="A0A0U5CNQ6"/>
<gene>
    <name evidence="1" type="ORF">PNK_0673</name>
</gene>
<evidence type="ECO:0000313" key="1">
    <source>
        <dbReference type="EMBL" id="CUI16300.1"/>
    </source>
</evidence>
<dbReference type="RefSeq" id="WP_059060292.1">
    <property type="nucleotide sequence ID" value="NZ_LN879502.1"/>
</dbReference>
<dbReference type="Gene3D" id="3.20.20.410">
    <property type="entry name" value="Protein of unknown function UPF0759"/>
    <property type="match status" value="1"/>
</dbReference>
<dbReference type="Pfam" id="PF01904">
    <property type="entry name" value="DUF72"/>
    <property type="match status" value="1"/>
</dbReference>
<dbReference type="PANTHER" id="PTHR30348">
    <property type="entry name" value="UNCHARACTERIZED PROTEIN YECE"/>
    <property type="match status" value="1"/>
</dbReference>
<evidence type="ECO:0008006" key="3">
    <source>
        <dbReference type="Google" id="ProtNLM"/>
    </source>
</evidence>
<dbReference type="InterPro" id="IPR036520">
    <property type="entry name" value="UPF0759_sf"/>
</dbReference>
<accession>A0A0U5CNQ6</accession>
<dbReference type="KEGG" id="pnl:PNK_0673"/>
<evidence type="ECO:0000313" key="2">
    <source>
        <dbReference type="Proteomes" id="UP000069902"/>
    </source>
</evidence>
<dbReference type="EMBL" id="LN879502">
    <property type="protein sequence ID" value="CUI16300.1"/>
    <property type="molecule type" value="Genomic_DNA"/>
</dbReference>
<dbReference type="STRING" id="389348.PNK_0673"/>
<organism evidence="1 2">
    <name type="scientific">Candidatus Protochlamydia naegleriophila</name>
    <dbReference type="NCBI Taxonomy" id="389348"/>
    <lineage>
        <taxon>Bacteria</taxon>
        <taxon>Pseudomonadati</taxon>
        <taxon>Chlamydiota</taxon>
        <taxon>Chlamydiia</taxon>
        <taxon>Parachlamydiales</taxon>
        <taxon>Parachlamydiaceae</taxon>
        <taxon>Candidatus Protochlamydia</taxon>
    </lineage>
</organism>
<protein>
    <recommendedName>
        <fullName evidence="3">DUF72 domain-containing protein</fullName>
    </recommendedName>
</protein>